<organism evidence="1 2">
    <name type="scientific">Prevotella disiens JCM 6334 = ATCC 29426</name>
    <dbReference type="NCBI Taxonomy" id="1235811"/>
    <lineage>
        <taxon>Bacteria</taxon>
        <taxon>Pseudomonadati</taxon>
        <taxon>Bacteroidota</taxon>
        <taxon>Bacteroidia</taxon>
        <taxon>Bacteroidales</taxon>
        <taxon>Prevotellaceae</taxon>
        <taxon>Prevotella</taxon>
    </lineage>
</organism>
<sequence>MCKGKNIFLIISKLKAKKCRLSILPTCLYRNKVKDQDALFVILWSKCFYF</sequence>
<accession>A0ABN0NRZ0</accession>
<evidence type="ECO:0000313" key="2">
    <source>
        <dbReference type="Proteomes" id="UP000016660"/>
    </source>
</evidence>
<reference evidence="1 2" key="1">
    <citation type="submission" date="2013-06" db="EMBL/GenBank/DDBJ databases">
        <authorList>
            <person name="Weinstock G."/>
            <person name="Sodergren E."/>
            <person name="Lobos E.A."/>
            <person name="Fulton L."/>
            <person name="Fulton R."/>
            <person name="Courtney L."/>
            <person name="Fronick C."/>
            <person name="O'Laughlin M."/>
            <person name="Godfrey J."/>
            <person name="Wilson R.M."/>
            <person name="Miner T."/>
            <person name="Farmer C."/>
            <person name="Delehaunty K."/>
            <person name="Cordes M."/>
            <person name="Minx P."/>
            <person name="Tomlinson C."/>
            <person name="Chen J."/>
            <person name="Wollam A."/>
            <person name="Pepin K.H."/>
            <person name="Bhonagiri V."/>
            <person name="Zhang X."/>
            <person name="Warren W."/>
            <person name="Mitreva M."/>
            <person name="Mardis E.R."/>
            <person name="Wilson R.K."/>
        </authorList>
    </citation>
    <scope>NUCLEOTIDE SEQUENCE [LARGE SCALE GENOMIC DNA]</scope>
    <source>
        <strain evidence="1 2">ATCC 29426</strain>
    </source>
</reference>
<dbReference type="EMBL" id="AWUY01000118">
    <property type="protein sequence ID" value="ERJ76616.1"/>
    <property type="molecule type" value="Genomic_DNA"/>
</dbReference>
<dbReference type="Proteomes" id="UP000016660">
    <property type="component" value="Unassembled WGS sequence"/>
</dbReference>
<protein>
    <submittedName>
        <fullName evidence="1">Uncharacterized protein</fullName>
    </submittedName>
</protein>
<evidence type="ECO:0000313" key="1">
    <source>
        <dbReference type="EMBL" id="ERJ76616.1"/>
    </source>
</evidence>
<name>A0ABN0NRZ0_9BACT</name>
<proteinExistence type="predicted"/>
<comment type="caution">
    <text evidence="1">The sequence shown here is derived from an EMBL/GenBank/DDBJ whole genome shotgun (WGS) entry which is preliminary data.</text>
</comment>
<keyword evidence="2" id="KW-1185">Reference proteome</keyword>
<gene>
    <name evidence="1" type="ORF">HMPREF0653_01416</name>
</gene>